<dbReference type="InterPro" id="IPR029021">
    <property type="entry name" value="Prot-tyrosine_phosphatase-like"/>
</dbReference>
<dbReference type="PROSITE" id="PS50056">
    <property type="entry name" value="TYR_PHOSPHATASE_2"/>
    <property type="match status" value="1"/>
</dbReference>
<sequence>MPTLHVCSLAHLHETVASSGASHMVTLINAATVVERPASVAEDRHLFLGMSDIVDPLEGHILPATEHVEKFLTFVTAWPREQPLVIHCYAGVSRSTAAAFIAACALAPHRPEADIARALRQASPIATPNRRLVAVADDLMGREGRMVEAIDRIGRGCEAPHGEPFTLRLE</sequence>
<organism evidence="2">
    <name type="scientific">uncultured Microvirga sp</name>
    <dbReference type="NCBI Taxonomy" id="412392"/>
    <lineage>
        <taxon>Bacteria</taxon>
        <taxon>Pseudomonadati</taxon>
        <taxon>Pseudomonadota</taxon>
        <taxon>Alphaproteobacteria</taxon>
        <taxon>Hyphomicrobiales</taxon>
        <taxon>Methylobacteriaceae</taxon>
        <taxon>Microvirga</taxon>
        <taxon>environmental samples</taxon>
    </lineage>
</organism>
<name>A0A6J4LMY6_9HYPH</name>
<feature type="domain" description="Tyrosine specific protein phosphatases" evidence="1">
    <location>
        <begin position="69"/>
        <end position="95"/>
    </location>
</feature>
<accession>A0A6J4LMY6</accession>
<dbReference type="Gene3D" id="3.90.190.10">
    <property type="entry name" value="Protein tyrosine phosphatase superfamily"/>
    <property type="match status" value="1"/>
</dbReference>
<evidence type="ECO:0000259" key="1">
    <source>
        <dbReference type="PROSITE" id="PS50056"/>
    </source>
</evidence>
<dbReference type="AlphaFoldDB" id="A0A6J4LMY6"/>
<protein>
    <submittedName>
        <fullName evidence="2">Protein tyrosine phosphatases</fullName>
    </submittedName>
</protein>
<proteinExistence type="predicted"/>
<dbReference type="InterPro" id="IPR000387">
    <property type="entry name" value="Tyr_Pase_dom"/>
</dbReference>
<reference evidence="2" key="1">
    <citation type="submission" date="2020-02" db="EMBL/GenBank/DDBJ databases">
        <authorList>
            <person name="Meier V. D."/>
        </authorList>
    </citation>
    <scope>NUCLEOTIDE SEQUENCE</scope>
    <source>
        <strain evidence="2">AVDCRST_MAG90</strain>
    </source>
</reference>
<gene>
    <name evidence="2" type="ORF">AVDCRST_MAG90-1759</name>
</gene>
<evidence type="ECO:0000313" key="2">
    <source>
        <dbReference type="EMBL" id="CAA9336539.1"/>
    </source>
</evidence>
<dbReference type="SUPFAM" id="SSF52799">
    <property type="entry name" value="(Phosphotyrosine protein) phosphatases II"/>
    <property type="match status" value="1"/>
</dbReference>
<dbReference type="EMBL" id="CADCUC010000345">
    <property type="protein sequence ID" value="CAA9336539.1"/>
    <property type="molecule type" value="Genomic_DNA"/>
</dbReference>